<dbReference type="InterPro" id="IPR011990">
    <property type="entry name" value="TPR-like_helical_dom_sf"/>
</dbReference>
<dbReference type="PROSITE" id="PS50005">
    <property type="entry name" value="TPR"/>
    <property type="match status" value="1"/>
</dbReference>
<dbReference type="GO" id="GO:0005737">
    <property type="term" value="C:cytoplasm"/>
    <property type="evidence" value="ECO:0007669"/>
    <property type="project" value="UniProtKB-SubCell"/>
</dbReference>
<feature type="region of interest" description="Disordered" evidence="9">
    <location>
        <begin position="331"/>
        <end position="351"/>
    </location>
</feature>
<dbReference type="SMART" id="SM00028">
    <property type="entry name" value="TPR"/>
    <property type="match status" value="3"/>
</dbReference>
<evidence type="ECO:0000256" key="4">
    <source>
        <dbReference type="ARBA" id="ARBA00022490"/>
    </source>
</evidence>
<dbReference type="PRINTS" id="PR00499">
    <property type="entry name" value="P67PHOX"/>
</dbReference>
<dbReference type="SMART" id="SM00326">
    <property type="entry name" value="SH3"/>
    <property type="match status" value="2"/>
</dbReference>
<feature type="domain" description="SH3" evidence="10">
    <location>
        <begin position="239"/>
        <end position="297"/>
    </location>
</feature>
<dbReference type="PANTHER" id="PTHR15175">
    <property type="entry name" value="NEUTROPHIL CYTOSOLIC FACTOR 2, NEUTROPHIL NADPH OXIDASE FACTOR 2"/>
    <property type="match status" value="1"/>
</dbReference>
<dbReference type="PROSITE" id="PS51745">
    <property type="entry name" value="PB1"/>
    <property type="match status" value="1"/>
</dbReference>
<gene>
    <name evidence="12" type="ORF">GDO78_018842</name>
</gene>
<comment type="caution">
    <text evidence="12">The sequence shown here is derived from an EMBL/GenBank/DDBJ whole genome shotgun (WGS) entry which is preliminary data.</text>
</comment>
<dbReference type="PROSITE" id="PS50002">
    <property type="entry name" value="SH3"/>
    <property type="match status" value="2"/>
</dbReference>
<dbReference type="OrthoDB" id="9888138at2759"/>
<evidence type="ECO:0000256" key="3">
    <source>
        <dbReference type="ARBA" id="ARBA00022443"/>
    </source>
</evidence>
<dbReference type="FunFam" id="1.25.40.10:FF:000017">
    <property type="entry name" value="NADPH oxidase regulator NoxR"/>
    <property type="match status" value="1"/>
</dbReference>
<feature type="domain" description="SH3" evidence="10">
    <location>
        <begin position="545"/>
        <end position="604"/>
    </location>
</feature>
<comment type="subcellular location">
    <subcellularLocation>
        <location evidence="1">Cytoplasm</location>
    </subcellularLocation>
</comment>
<dbReference type="InterPro" id="IPR053793">
    <property type="entry name" value="PB1-like"/>
</dbReference>
<dbReference type="InterPro" id="IPR001452">
    <property type="entry name" value="SH3_domain"/>
</dbReference>
<evidence type="ECO:0000256" key="6">
    <source>
        <dbReference type="ARBA" id="ARBA00022803"/>
    </source>
</evidence>
<evidence type="ECO:0008006" key="14">
    <source>
        <dbReference type="Google" id="ProtNLM"/>
    </source>
</evidence>
<dbReference type="Gene3D" id="2.30.30.40">
    <property type="entry name" value="SH3 Domains"/>
    <property type="match status" value="2"/>
</dbReference>
<evidence type="ECO:0000256" key="7">
    <source>
        <dbReference type="PROSITE-ProRule" id="PRU00192"/>
    </source>
</evidence>
<dbReference type="Proteomes" id="UP000770717">
    <property type="component" value="Unassembled WGS sequence"/>
</dbReference>
<dbReference type="SUPFAM" id="SSF54277">
    <property type="entry name" value="CAD &amp; PB1 domains"/>
    <property type="match status" value="1"/>
</dbReference>
<feature type="region of interest" description="Disordered" evidence="9">
    <location>
        <begin position="383"/>
        <end position="405"/>
    </location>
</feature>
<keyword evidence="4" id="KW-0963">Cytoplasm</keyword>
<evidence type="ECO:0000259" key="11">
    <source>
        <dbReference type="PROSITE" id="PS51745"/>
    </source>
</evidence>
<reference evidence="12" key="1">
    <citation type="thesis" date="2020" institute="ProQuest LLC" country="789 East Eisenhower Parkway, Ann Arbor, MI, USA">
        <title>Comparative Genomics and Chromosome Evolution.</title>
        <authorList>
            <person name="Mudd A.B."/>
        </authorList>
    </citation>
    <scope>NUCLEOTIDE SEQUENCE</scope>
    <source>
        <strain evidence="12">HN-11 Male</strain>
        <tissue evidence="12">Kidney and liver</tissue>
    </source>
</reference>
<dbReference type="Gene3D" id="1.25.40.10">
    <property type="entry name" value="Tetratricopeptide repeat domain"/>
    <property type="match status" value="1"/>
</dbReference>
<comment type="similarity">
    <text evidence="2">Belongs to the NCF2/NOXA1 family.</text>
</comment>
<dbReference type="SMART" id="SM00666">
    <property type="entry name" value="PB1"/>
    <property type="match status" value="1"/>
</dbReference>
<evidence type="ECO:0000256" key="5">
    <source>
        <dbReference type="ARBA" id="ARBA00022737"/>
    </source>
</evidence>
<dbReference type="SUPFAM" id="SSF50044">
    <property type="entry name" value="SH3-domain"/>
    <property type="match status" value="2"/>
</dbReference>
<evidence type="ECO:0000256" key="1">
    <source>
        <dbReference type="ARBA" id="ARBA00004496"/>
    </source>
</evidence>
<dbReference type="InterPro" id="IPR036028">
    <property type="entry name" value="SH3-like_dom_sf"/>
</dbReference>
<dbReference type="Pfam" id="PF00564">
    <property type="entry name" value="PB1"/>
    <property type="match status" value="1"/>
</dbReference>
<feature type="repeat" description="TPR" evidence="8">
    <location>
        <begin position="37"/>
        <end position="70"/>
    </location>
</feature>
<organism evidence="12 13">
    <name type="scientific">Eleutherodactylus coqui</name>
    <name type="common">Puerto Rican coqui</name>
    <dbReference type="NCBI Taxonomy" id="57060"/>
    <lineage>
        <taxon>Eukaryota</taxon>
        <taxon>Metazoa</taxon>
        <taxon>Chordata</taxon>
        <taxon>Craniata</taxon>
        <taxon>Vertebrata</taxon>
        <taxon>Euteleostomi</taxon>
        <taxon>Amphibia</taxon>
        <taxon>Batrachia</taxon>
        <taxon>Anura</taxon>
        <taxon>Neobatrachia</taxon>
        <taxon>Hyloidea</taxon>
        <taxon>Eleutherodactylidae</taxon>
        <taxon>Eleutherodactylinae</taxon>
        <taxon>Eleutherodactylus</taxon>
        <taxon>Eleutherodactylus</taxon>
    </lineage>
</organism>
<dbReference type="Gene3D" id="3.10.20.90">
    <property type="entry name" value="Phosphatidylinositol 3-kinase Catalytic Subunit, Chain A, domain 1"/>
    <property type="match status" value="1"/>
</dbReference>
<name>A0A8J6JVQ1_ELECQ</name>
<keyword evidence="5" id="KW-0677">Repeat</keyword>
<dbReference type="PANTHER" id="PTHR15175:SF4">
    <property type="entry name" value="NADPH OXIDASE ACTIVATOR 1"/>
    <property type="match status" value="1"/>
</dbReference>
<sequence length="608" mass="69303">MPYKDLIKLWHEGVLAAEKKDLDAALKHFTSIDDPPAKIWFNIGCIHLQREDFPRALQAYTKSVTKDRCFAVGFLQRSYVHFKLKQYEKALNDCQLALAQFRHNSMIDYKQLGLLYLLHTWEVRYNTAVILCYQGKWEIAQQKINEAVKWMPAEFRSAKLEDAHAQIQSQCLLQPICIPEGEIFRPRKHEVDQLKSIDFLGKPKILSSVVPNDQYSGFEPLRPQKAGFYQPCQEAMQGRDAGYHRVMVHYYPENSRDVAVRANSILYVLNKHGDWATAIHDGQKILIPANFLEPVDAPKADMKKINNGIPMPPTKMPPTRPNVKTAGTLLPSWHVPPQPTTDPPVPSENPEIEDSEAFWEDNQVLDTSVDNEDEEEIVKCVPPEENPLEETPVHPEPAERSSPTVIKEAAPRAPSQRVEMVVALQSSAPVEREVKEAIRNDEEDVCDVGSPLSEGDMLKLQVHTEFTVDLLVSKNISYQELQRLLRNKLKQQGEQIRVQLSYRDMEGKQLTSVTDDEDLQGMWKQAKDNRLMLCCKDAYHCLGRPILRRMKAIYTYKAEGPEDLTFEQGDIIDIFSEVNAEWLEGHCNGSIGIFPSCFATNVNEEDAS</sequence>
<dbReference type="EMBL" id="WNTK01000047">
    <property type="protein sequence ID" value="KAG9472563.1"/>
    <property type="molecule type" value="Genomic_DNA"/>
</dbReference>
<dbReference type="AlphaFoldDB" id="A0A8J6JVQ1"/>
<dbReference type="InterPro" id="IPR051864">
    <property type="entry name" value="NCF2_NOXA1"/>
</dbReference>
<evidence type="ECO:0000259" key="10">
    <source>
        <dbReference type="PROSITE" id="PS50002"/>
    </source>
</evidence>
<dbReference type="InterPro" id="IPR019734">
    <property type="entry name" value="TPR_rpt"/>
</dbReference>
<evidence type="ECO:0000313" key="12">
    <source>
        <dbReference type="EMBL" id="KAG9472563.1"/>
    </source>
</evidence>
<evidence type="ECO:0000256" key="2">
    <source>
        <dbReference type="ARBA" id="ARBA00008051"/>
    </source>
</evidence>
<feature type="compositionally biased region" description="Pro residues" evidence="9">
    <location>
        <begin position="334"/>
        <end position="347"/>
    </location>
</feature>
<evidence type="ECO:0000256" key="8">
    <source>
        <dbReference type="PROSITE-ProRule" id="PRU00339"/>
    </source>
</evidence>
<dbReference type="InterPro" id="IPR000270">
    <property type="entry name" value="PB1_dom"/>
</dbReference>
<dbReference type="GO" id="GO:0042554">
    <property type="term" value="P:superoxide anion generation"/>
    <property type="evidence" value="ECO:0007669"/>
    <property type="project" value="TreeGrafter"/>
</dbReference>
<evidence type="ECO:0000313" key="13">
    <source>
        <dbReference type="Proteomes" id="UP000770717"/>
    </source>
</evidence>
<protein>
    <recommendedName>
        <fullName evidence="14">NADPH oxidase activator 1</fullName>
    </recommendedName>
</protein>
<keyword evidence="3 7" id="KW-0728">SH3 domain</keyword>
<keyword evidence="13" id="KW-1185">Reference proteome</keyword>
<accession>A0A8J6JVQ1</accession>
<evidence type="ECO:0000256" key="9">
    <source>
        <dbReference type="SAM" id="MobiDB-lite"/>
    </source>
</evidence>
<feature type="domain" description="PB1" evidence="11">
    <location>
        <begin position="445"/>
        <end position="538"/>
    </location>
</feature>
<dbReference type="SUPFAM" id="SSF48452">
    <property type="entry name" value="TPR-like"/>
    <property type="match status" value="1"/>
</dbReference>
<dbReference type="GO" id="GO:0016176">
    <property type="term" value="F:superoxide-generating NADPH oxidase activator activity"/>
    <property type="evidence" value="ECO:0007669"/>
    <property type="project" value="TreeGrafter"/>
</dbReference>
<proteinExistence type="inferred from homology"/>
<keyword evidence="6 8" id="KW-0802">TPR repeat</keyword>
<dbReference type="Pfam" id="PF00018">
    <property type="entry name" value="SH3_1"/>
    <property type="match status" value="1"/>
</dbReference>